<sequence length="172" mass="19329">MTISKKKLGGSKMNYEPRIGDFGVVKTNGWIGWLIRLGTNSRWNHTFIYVGDGLIVEANPTGVALTKASVYPNIAWNHHEELSVEKRSIIAEHAKSLVGKPYGFIDIITIVFRTFGLDLFGTKKFWKKFSLRQGYICSELVAESYGKADVTLVSKPNYLVTPGDLAERLIYQ</sequence>
<dbReference type="SUPFAM" id="SSF54001">
    <property type="entry name" value="Cysteine proteinases"/>
    <property type="match status" value="1"/>
</dbReference>
<reference evidence="1" key="1">
    <citation type="submission" date="2020-05" db="EMBL/GenBank/DDBJ databases">
        <authorList>
            <person name="Chiriac C."/>
            <person name="Salcher M."/>
            <person name="Ghai R."/>
            <person name="Kavagutti S V."/>
        </authorList>
    </citation>
    <scope>NUCLEOTIDE SEQUENCE</scope>
</reference>
<gene>
    <name evidence="1" type="ORF">UFOVP1119_77</name>
    <name evidence="2" type="ORF">UFOVP1238_51</name>
</gene>
<evidence type="ECO:0000313" key="2">
    <source>
        <dbReference type="EMBL" id="CAB4193308.1"/>
    </source>
</evidence>
<dbReference type="EMBL" id="LR797076">
    <property type="protein sequence ID" value="CAB4185569.1"/>
    <property type="molecule type" value="Genomic_DNA"/>
</dbReference>
<dbReference type="InterPro" id="IPR038765">
    <property type="entry name" value="Papain-like_cys_pep_sf"/>
</dbReference>
<dbReference type="EMBL" id="LR797198">
    <property type="protein sequence ID" value="CAB4193308.1"/>
    <property type="molecule type" value="Genomic_DNA"/>
</dbReference>
<name>A0A6J5QLR5_9CAUD</name>
<dbReference type="GO" id="GO:0001897">
    <property type="term" value="P:symbiont-mediated cytolysis of host cell"/>
    <property type="evidence" value="ECO:0007669"/>
    <property type="project" value="UniProtKB-ARBA"/>
</dbReference>
<evidence type="ECO:0008006" key="3">
    <source>
        <dbReference type="Google" id="ProtNLM"/>
    </source>
</evidence>
<protein>
    <recommendedName>
        <fullName evidence="3">Permuted papain-like amidase enzyme, YaeF/YiiX, C92 family</fullName>
    </recommendedName>
</protein>
<dbReference type="Gene3D" id="3.90.1720.10">
    <property type="entry name" value="endopeptidase domain like (from Nostoc punctiforme)"/>
    <property type="match status" value="1"/>
</dbReference>
<organism evidence="1">
    <name type="scientific">uncultured Caudovirales phage</name>
    <dbReference type="NCBI Taxonomy" id="2100421"/>
    <lineage>
        <taxon>Viruses</taxon>
        <taxon>Duplodnaviria</taxon>
        <taxon>Heunggongvirae</taxon>
        <taxon>Uroviricota</taxon>
        <taxon>Caudoviricetes</taxon>
        <taxon>Peduoviridae</taxon>
        <taxon>Maltschvirus</taxon>
        <taxon>Maltschvirus maltsch</taxon>
    </lineage>
</organism>
<proteinExistence type="predicted"/>
<evidence type="ECO:0000313" key="1">
    <source>
        <dbReference type="EMBL" id="CAB4185569.1"/>
    </source>
</evidence>
<accession>A0A6J5QLR5</accession>